<name>A0ABT7HI57_9FUSO</name>
<dbReference type="PROSITE" id="PS51482">
    <property type="entry name" value="DEGV"/>
    <property type="match status" value="1"/>
</dbReference>
<keyword evidence="2" id="KW-0175">Coiled coil</keyword>
<evidence type="ECO:0000313" key="4">
    <source>
        <dbReference type="EMBL" id="MDK9580189.1"/>
    </source>
</evidence>
<evidence type="ECO:0000256" key="2">
    <source>
        <dbReference type="SAM" id="Coils"/>
    </source>
</evidence>
<dbReference type="InterPro" id="IPR050270">
    <property type="entry name" value="DegV_domain_contain"/>
</dbReference>
<dbReference type="InterPro" id="IPR048394">
    <property type="entry name" value="FakA-like_M"/>
</dbReference>
<reference evidence="4 5" key="1">
    <citation type="submission" date="2023-06" db="EMBL/GenBank/DDBJ databases">
        <title>Antibody response to the Sneathia vaginalis cytopathogenic toxin A during pregnancy.</title>
        <authorList>
            <person name="Mccoy Z.T."/>
            <person name="Serrano M.G."/>
            <person name="Spaine K."/>
            <person name="Edwards D.J."/>
            <person name="Buck G.A."/>
            <person name="Jefferson K."/>
        </authorList>
    </citation>
    <scope>NUCLEOTIDE SEQUENCE [LARGE SCALE GENOMIC DNA]</scope>
    <source>
        <strain evidence="4 5">CCUG 42621</strain>
    </source>
</reference>
<dbReference type="Pfam" id="PF02734">
    <property type="entry name" value="Dak2"/>
    <property type="match status" value="1"/>
</dbReference>
<dbReference type="Gene3D" id="1.25.40.340">
    <property type="match status" value="1"/>
</dbReference>
<dbReference type="Proteomes" id="UP001225134">
    <property type="component" value="Unassembled WGS sequence"/>
</dbReference>
<dbReference type="SMART" id="SM01121">
    <property type="entry name" value="Dak1_2"/>
    <property type="match status" value="1"/>
</dbReference>
<evidence type="ECO:0000313" key="5">
    <source>
        <dbReference type="Proteomes" id="UP001225134"/>
    </source>
</evidence>
<dbReference type="InterPro" id="IPR004007">
    <property type="entry name" value="DhaL_dom"/>
</dbReference>
<organism evidence="4 5">
    <name type="scientific">Sneathia sanguinegens</name>
    <dbReference type="NCBI Taxonomy" id="40543"/>
    <lineage>
        <taxon>Bacteria</taxon>
        <taxon>Fusobacteriati</taxon>
        <taxon>Fusobacteriota</taxon>
        <taxon>Fusobacteriia</taxon>
        <taxon>Fusobacteriales</taxon>
        <taxon>Leptotrichiaceae</taxon>
        <taxon>Sneathia</taxon>
    </lineage>
</organism>
<dbReference type="InterPro" id="IPR043168">
    <property type="entry name" value="DegV_C"/>
</dbReference>
<feature type="domain" description="DhaL" evidence="3">
    <location>
        <begin position="9"/>
        <end position="202"/>
    </location>
</feature>
<sequence length="834" mass="93635">MGIKYIDAKRLRRVLIGGGKWIKRHEKYLNELNVYPVPDGDTGTNMSLTAQTMIDDIVNKTDDKISMENLAEIVEDAVLTGARGNSGTILSQIITGFLSNIKGKKRLYPSDVAEALTCAKDLAYKVVDTPVEGTMLTVIRLVAEKANEIKEVETFNEFIDGIVEKAHEAVELTPSLLPKLKEAGVVDSGGQGLFYFFVGMSKILTQIELLTKASVVESEFDKTILKIDHNQDDIKYKFCTEFIIQTKADFDREQIKSELLELGDSAVFANSSKKFKVHIHTNDPVIVIDKACKSGELEKVKIENMKIQNENVLKSENEKAKIFVNQAKFLRKDAYIILADTLALKDEFLKLGANAVILGGQGQNPSVNDILNAIEKVEEYSNIYILPNNKNVIAAANLAMDKTNKPLIVIPTKTMLEGMFYLRYPKLTMEERGRLNSINSSIEITKAVRETVVDGTEIKEGDYLTLLNTKIKFVTKTLEEAVDKIIENLITEDTLTLTVVEGKNKYENIIEKLKNLKVKLTENIQIINGQQENYSYYIYIENKPKDQPEIAIITDSASELNANDVVNMNVTVIPTRMDCDGKEYRDEENISKLEFWNMLVNEEKVFRTAQPAPKELVNTYNMLFRRGYKKILIIPLSSKLSGTQQVMKLAREMIKRENDIIIYDSKAISIQLGYMVIQAAKLVKKGYGIEEIKEYLDKFIERSKLYIVVNSLKYLQRGGRISKTAQTIGDFLNLKPVISISDGALFVEKKVLGGDAAVNKYIERCINEKLKVHSLYIMAASGGTNAQLEQINKIISIYKNNRKVTLLGSIKEIGATVGTHAGPVYGVLLIPKLL</sequence>
<evidence type="ECO:0000259" key="3">
    <source>
        <dbReference type="PROSITE" id="PS51480"/>
    </source>
</evidence>
<proteinExistence type="predicted"/>
<dbReference type="PROSITE" id="PS51480">
    <property type="entry name" value="DHAL"/>
    <property type="match status" value="1"/>
</dbReference>
<feature type="coiled-coil region" evidence="2">
    <location>
        <begin position="499"/>
        <end position="530"/>
    </location>
</feature>
<dbReference type="Pfam" id="PF02645">
    <property type="entry name" value="DegV"/>
    <property type="match status" value="1"/>
</dbReference>
<dbReference type="Gene3D" id="3.40.50.10170">
    <property type="match status" value="1"/>
</dbReference>
<dbReference type="Pfam" id="PF21645">
    <property type="entry name" value="FakA-like_M"/>
    <property type="match status" value="1"/>
</dbReference>
<dbReference type="EMBL" id="JASSPP010000001">
    <property type="protein sequence ID" value="MDK9580189.1"/>
    <property type="molecule type" value="Genomic_DNA"/>
</dbReference>
<dbReference type="NCBIfam" id="TIGR03599">
    <property type="entry name" value="YloV"/>
    <property type="match status" value="1"/>
</dbReference>
<protein>
    <submittedName>
        <fullName evidence="4">DegV family protein</fullName>
    </submittedName>
</protein>
<dbReference type="InterPro" id="IPR019986">
    <property type="entry name" value="YloV-like"/>
</dbReference>
<dbReference type="InterPro" id="IPR003797">
    <property type="entry name" value="DegV"/>
</dbReference>
<keyword evidence="5" id="KW-1185">Reference proteome</keyword>
<dbReference type="NCBIfam" id="TIGR00762">
    <property type="entry name" value="DegV"/>
    <property type="match status" value="1"/>
</dbReference>
<dbReference type="InterPro" id="IPR033470">
    <property type="entry name" value="FakA-like_C"/>
</dbReference>
<dbReference type="SUPFAM" id="SSF101473">
    <property type="entry name" value="DhaL-like"/>
    <property type="match status" value="1"/>
</dbReference>
<dbReference type="PANTHER" id="PTHR33434">
    <property type="entry name" value="DEGV DOMAIN-CONTAINING PROTEIN DR_1986-RELATED"/>
    <property type="match status" value="1"/>
</dbReference>
<dbReference type="Gene3D" id="3.30.1180.10">
    <property type="match status" value="1"/>
</dbReference>
<evidence type="ECO:0000256" key="1">
    <source>
        <dbReference type="ARBA" id="ARBA00023121"/>
    </source>
</evidence>
<accession>A0ABT7HI57</accession>
<gene>
    <name evidence="4" type="ORF">QQA45_01445</name>
</gene>
<comment type="caution">
    <text evidence="4">The sequence shown here is derived from an EMBL/GenBank/DDBJ whole genome shotgun (WGS) entry which is preliminary data.</text>
</comment>
<keyword evidence="1" id="KW-0446">Lipid-binding</keyword>
<dbReference type="Pfam" id="PF13684">
    <property type="entry name" value="FakA-like_C"/>
    <property type="match status" value="1"/>
</dbReference>
<dbReference type="RefSeq" id="WP_285152566.1">
    <property type="nucleotide sequence ID" value="NZ_JASSPP010000001.1"/>
</dbReference>
<dbReference type="InterPro" id="IPR036117">
    <property type="entry name" value="DhaL_dom_sf"/>
</dbReference>
<dbReference type="SUPFAM" id="SSF82549">
    <property type="entry name" value="DAK1/DegV-like"/>
    <property type="match status" value="1"/>
</dbReference>
<dbReference type="SMART" id="SM01120">
    <property type="entry name" value="Dak2"/>
    <property type="match status" value="1"/>
</dbReference>